<keyword evidence="5" id="KW-1185">Reference proteome</keyword>
<dbReference type="Pfam" id="PF00440">
    <property type="entry name" value="TetR_N"/>
    <property type="match status" value="1"/>
</dbReference>
<dbReference type="InterPro" id="IPR023772">
    <property type="entry name" value="DNA-bd_HTH_TetR-type_CS"/>
</dbReference>
<dbReference type="InterPro" id="IPR050624">
    <property type="entry name" value="HTH-type_Tx_Regulator"/>
</dbReference>
<feature type="DNA-binding region" description="H-T-H motif" evidence="2">
    <location>
        <begin position="31"/>
        <end position="50"/>
    </location>
</feature>
<evidence type="ECO:0000256" key="2">
    <source>
        <dbReference type="PROSITE-ProRule" id="PRU00335"/>
    </source>
</evidence>
<feature type="domain" description="HTH tetR-type" evidence="3">
    <location>
        <begin position="8"/>
        <end position="68"/>
    </location>
</feature>
<sequence length="195" mass="22896">MPKIVDHDLYRKELLDKCFDLFAEKGYASVTMRQIAQRLGVSTGTLYHYFPNKQVLFEHLVEDMVQRDILIATADWEKLKTRQERAEALGKYFNSNLSYHIKNSYLMIDFSQHQDSKVYQNREFWQRLCERYKSVIYDFLGVEDPILADFVMCFVDGVILERLLGIDTVDVVKQCTLLGKMVTAYLENINLTNNN</sequence>
<protein>
    <submittedName>
        <fullName evidence="4">TetR family transcriptional regulator</fullName>
    </submittedName>
</protein>
<dbReference type="InterPro" id="IPR009057">
    <property type="entry name" value="Homeodomain-like_sf"/>
</dbReference>
<dbReference type="RefSeq" id="WP_095724437.1">
    <property type="nucleotide sequence ID" value="NZ_NTFS01000445.1"/>
</dbReference>
<accession>A0A2A2TC35</accession>
<dbReference type="GO" id="GO:0003677">
    <property type="term" value="F:DNA binding"/>
    <property type="evidence" value="ECO:0007669"/>
    <property type="project" value="UniProtKB-UniRule"/>
</dbReference>
<evidence type="ECO:0000256" key="1">
    <source>
        <dbReference type="ARBA" id="ARBA00023125"/>
    </source>
</evidence>
<evidence type="ECO:0000313" key="4">
    <source>
        <dbReference type="EMBL" id="PAX51205.1"/>
    </source>
</evidence>
<dbReference type="Proteomes" id="UP000218238">
    <property type="component" value="Unassembled WGS sequence"/>
</dbReference>
<proteinExistence type="predicted"/>
<dbReference type="PROSITE" id="PS01081">
    <property type="entry name" value="HTH_TETR_1"/>
    <property type="match status" value="1"/>
</dbReference>
<gene>
    <name evidence="4" type="ORF">CK510_26055</name>
</gene>
<dbReference type="Gene3D" id="1.10.357.10">
    <property type="entry name" value="Tetracycline Repressor, domain 2"/>
    <property type="match status" value="1"/>
</dbReference>
<organism evidence="4 5">
    <name type="scientific">Brunnivagina elsteri CCALA 953</name>
    <dbReference type="NCBI Taxonomy" id="987040"/>
    <lineage>
        <taxon>Bacteria</taxon>
        <taxon>Bacillati</taxon>
        <taxon>Cyanobacteriota</taxon>
        <taxon>Cyanophyceae</taxon>
        <taxon>Nostocales</taxon>
        <taxon>Calotrichaceae</taxon>
        <taxon>Brunnivagina</taxon>
    </lineage>
</organism>
<dbReference type="OrthoDB" id="9780939at2"/>
<dbReference type="EMBL" id="NTFS01000445">
    <property type="protein sequence ID" value="PAX51205.1"/>
    <property type="molecule type" value="Genomic_DNA"/>
</dbReference>
<dbReference type="InterPro" id="IPR001647">
    <property type="entry name" value="HTH_TetR"/>
</dbReference>
<dbReference type="SUPFAM" id="SSF46689">
    <property type="entry name" value="Homeodomain-like"/>
    <property type="match status" value="1"/>
</dbReference>
<keyword evidence="1 2" id="KW-0238">DNA-binding</keyword>
<comment type="caution">
    <text evidence="4">The sequence shown here is derived from an EMBL/GenBank/DDBJ whole genome shotgun (WGS) entry which is preliminary data.</text>
</comment>
<dbReference type="AlphaFoldDB" id="A0A2A2TC35"/>
<evidence type="ECO:0000259" key="3">
    <source>
        <dbReference type="PROSITE" id="PS50977"/>
    </source>
</evidence>
<dbReference type="PANTHER" id="PTHR43479">
    <property type="entry name" value="ACREF/ENVCD OPERON REPRESSOR-RELATED"/>
    <property type="match status" value="1"/>
</dbReference>
<name>A0A2A2TC35_9CYAN</name>
<evidence type="ECO:0000313" key="5">
    <source>
        <dbReference type="Proteomes" id="UP000218238"/>
    </source>
</evidence>
<dbReference type="PRINTS" id="PR00455">
    <property type="entry name" value="HTHTETR"/>
</dbReference>
<dbReference type="PANTHER" id="PTHR43479:SF11">
    <property type="entry name" value="ACREF_ENVCD OPERON REPRESSOR-RELATED"/>
    <property type="match status" value="1"/>
</dbReference>
<reference evidence="4 5" key="1">
    <citation type="submission" date="2017-08" db="EMBL/GenBank/DDBJ databases">
        <title>Draft genome sequence of filamentous cyanobacterium Calothrix elsteri CCALA 953.</title>
        <authorList>
            <person name="Gagunashvili A.N."/>
            <person name="Elster J."/>
            <person name="Andresson O.S."/>
        </authorList>
    </citation>
    <scope>NUCLEOTIDE SEQUENCE [LARGE SCALE GENOMIC DNA]</scope>
    <source>
        <strain evidence="4 5">CCALA 953</strain>
    </source>
</reference>
<dbReference type="PROSITE" id="PS50977">
    <property type="entry name" value="HTH_TETR_2"/>
    <property type="match status" value="1"/>
</dbReference>